<evidence type="ECO:0000256" key="4">
    <source>
        <dbReference type="SAM" id="MobiDB-lite"/>
    </source>
</evidence>
<feature type="repeat" description="WD" evidence="3">
    <location>
        <begin position="1182"/>
        <end position="1223"/>
    </location>
</feature>
<dbReference type="InterPro" id="IPR018391">
    <property type="entry name" value="PQQ_b-propeller_rpt"/>
</dbReference>
<dbReference type="Gene3D" id="3.40.50.300">
    <property type="entry name" value="P-loop containing nucleotide triphosphate hydrolases"/>
    <property type="match status" value="1"/>
</dbReference>
<sequence>ANGEIQSLAPCLDHKVQLVTLNFRSPASSIPTIESSDVDVRQDQGSDATTRENTAQANAGPPVKDSLKLTGRALKTLVTKAADVVNNTPAKVALGLVKCIIEISDTVKGNKDTVARQIISTGAQLKEVERALEDWNPKNRDASPWMESFRTTLTNELRGLESLRDESNLRKFLDHEDEQARIKDIFVRINEAGVQFELALNLRVYKAVYEINQDVRTLILKHLDPSEIAHHDYILEGAEGQLLRRQVCTPGTRGRILDDIIGWAKDTSSDSPNVYWLFGHAGSGKSTVAYTIARRFEFAGDPSDMIVLGGNFMCSRQFERTRLSKYIIRTIVYHLALKCKPFADALIRSGRLDTISQNLRTQLGGLLFGPWLESMDARHADPSIPQSYLIVIDALDEIDGTGGSDLLRDLVDTINRSSPECVRGLKFFITSRSDPGLVTHVQSLEWKKMYRLQDVREDEARADVGTYLNASLPFLKGRREMDQLVDQAGGLFIYAATVVKLLKSLPPLDQKRTLRKLFTSGDAKSSRSSIQNPEALLNKLYSEILLSGLGGLEEEQLRDRLWILFTLLCAREPLSVTTVTRLLFEEDPEETDPEFSYAKIASEVLDRLHSVLYVEHELVFTYHKSFSDFIFDHDRSGQFWCNETEHHRLLTTSCFNVMGRLKFNMADIPTSYILDKDNSTLAKGIEQNISSELSYGCRNWDYHLSAVQPTLSDSLFGILSGFLQIRALFWIEAMNLLDSRGRCFTMLRSAHYWALKSKASLRWLYIELAPRQIPKILAEAASFALYFSGSRASESTPHLYISALATWHGKEDICQGWKSHFPRLPDFVNGSTGGSLMVIDAGTSVNAVALSSDGSFIVSGSGDTSIRIWDASSGDEIRVLEGHTDQVNSVAFSNDGSRIISGSHDKSIRIWDASTGKEIYMLEGHTASVHSVAFSSNGNRIVSGSDDKSVRIWDASTGKQIRVLEGHTDQVESVAFSNDGSHIVSGSEDKSVRIWDASTGKEIHLLEGHTEQVKSVAFSGDGSRHQTTMPHAVFLDLLMALFLALMVNRIASGTPQQAWRFKSCKAPTPIDGSRIVSGSDGSEVWIWDASTGNVIHVLYGHTESVRSVVFSSDGSRIISGSWDQTIRIWDVLQAVETTVQEGHTGIVDSIALSSDGSRIVSGSWDHTLRVWDASTGKEIHVLEGHAKAVRSVAFSNDGSQIISGSEDKSIRIWDASTGKKILVLEGHTEYVLTVAFSNDDSRIISGSHDTSVRIWDTSTGTQIHVLKGHTARVTSVAFSSDGSHIVSCWTLDYLSRPYFF</sequence>
<dbReference type="Pfam" id="PF24883">
    <property type="entry name" value="NPHP3_N"/>
    <property type="match status" value="1"/>
</dbReference>
<proteinExistence type="predicted"/>
<dbReference type="SMART" id="SM00564">
    <property type="entry name" value="PQQ"/>
    <property type="match status" value="8"/>
</dbReference>
<feature type="repeat" description="WD" evidence="3">
    <location>
        <begin position="1224"/>
        <end position="1265"/>
    </location>
</feature>
<feature type="non-terminal residue" evidence="6">
    <location>
        <position position="1300"/>
    </location>
</feature>
<evidence type="ECO:0000259" key="5">
    <source>
        <dbReference type="Pfam" id="PF24883"/>
    </source>
</evidence>
<feature type="repeat" description="WD" evidence="3">
    <location>
        <begin position="1140"/>
        <end position="1181"/>
    </location>
</feature>
<dbReference type="InterPro" id="IPR020472">
    <property type="entry name" value="WD40_PAC1"/>
</dbReference>
<dbReference type="GO" id="GO:0007166">
    <property type="term" value="P:cell surface receptor signaling pathway"/>
    <property type="evidence" value="ECO:0007669"/>
    <property type="project" value="InterPro"/>
</dbReference>
<dbReference type="PROSITE" id="PS50294">
    <property type="entry name" value="WD_REPEATS_REGION"/>
    <property type="match status" value="8"/>
</dbReference>
<dbReference type="SUPFAM" id="SSF52540">
    <property type="entry name" value="P-loop containing nucleoside triphosphate hydrolases"/>
    <property type="match status" value="1"/>
</dbReference>
<dbReference type="Gene3D" id="2.130.10.10">
    <property type="entry name" value="YVTN repeat-like/Quinoprotein amine dehydrogenase"/>
    <property type="match status" value="4"/>
</dbReference>
<dbReference type="SUPFAM" id="SSF50978">
    <property type="entry name" value="WD40 repeat-like"/>
    <property type="match status" value="2"/>
</dbReference>
<dbReference type="InterPro" id="IPR019775">
    <property type="entry name" value="WD40_repeat_CS"/>
</dbReference>
<evidence type="ECO:0000313" key="7">
    <source>
        <dbReference type="Proteomes" id="UP000284706"/>
    </source>
</evidence>
<dbReference type="CDD" id="cd21037">
    <property type="entry name" value="MLKL_NTD"/>
    <property type="match status" value="1"/>
</dbReference>
<protein>
    <recommendedName>
        <fullName evidence="5">Nephrocystin 3-like N-terminal domain-containing protein</fullName>
    </recommendedName>
</protein>
<dbReference type="PROSITE" id="PS50082">
    <property type="entry name" value="WD_REPEATS_2"/>
    <property type="match status" value="8"/>
</dbReference>
<evidence type="ECO:0000256" key="3">
    <source>
        <dbReference type="PROSITE-ProRule" id="PRU00221"/>
    </source>
</evidence>
<reference evidence="6 7" key="1">
    <citation type="journal article" date="2018" name="Evol. Lett.">
        <title>Horizontal gene cluster transfer increased hallucinogenic mushroom diversity.</title>
        <authorList>
            <person name="Reynolds H.T."/>
            <person name="Vijayakumar V."/>
            <person name="Gluck-Thaler E."/>
            <person name="Korotkin H.B."/>
            <person name="Matheny P.B."/>
            <person name="Slot J.C."/>
        </authorList>
    </citation>
    <scope>NUCLEOTIDE SEQUENCE [LARGE SCALE GENOMIC DNA]</scope>
    <source>
        <strain evidence="6 7">SRW20</strain>
    </source>
</reference>
<dbReference type="Gene3D" id="1.20.930.20">
    <property type="entry name" value="Adaptor protein Cbl, N-terminal domain"/>
    <property type="match status" value="1"/>
</dbReference>
<dbReference type="OrthoDB" id="3266532at2759"/>
<dbReference type="CDD" id="cd00200">
    <property type="entry name" value="WD40"/>
    <property type="match status" value="2"/>
</dbReference>
<feature type="region of interest" description="Disordered" evidence="4">
    <location>
        <begin position="32"/>
        <end position="66"/>
    </location>
</feature>
<evidence type="ECO:0000256" key="2">
    <source>
        <dbReference type="ARBA" id="ARBA00022737"/>
    </source>
</evidence>
<evidence type="ECO:0000313" key="6">
    <source>
        <dbReference type="EMBL" id="PPQ82751.1"/>
    </source>
</evidence>
<dbReference type="Pfam" id="PF00400">
    <property type="entry name" value="WD40"/>
    <property type="match status" value="10"/>
</dbReference>
<gene>
    <name evidence="6" type="ORF">CVT26_000169</name>
</gene>
<feature type="repeat" description="WD" evidence="3">
    <location>
        <begin position="845"/>
        <end position="879"/>
    </location>
</feature>
<dbReference type="InterPro" id="IPR036322">
    <property type="entry name" value="WD40_repeat_dom_sf"/>
</dbReference>
<feature type="domain" description="Nephrocystin 3-like N-terminal" evidence="5">
    <location>
        <begin position="263"/>
        <end position="432"/>
    </location>
</feature>
<feature type="repeat" description="WD" evidence="3">
    <location>
        <begin position="964"/>
        <end position="1005"/>
    </location>
</feature>
<comment type="caution">
    <text evidence="6">The sequence shown here is derived from an EMBL/GenBank/DDBJ whole genome shotgun (WGS) entry which is preliminary data.</text>
</comment>
<dbReference type="InParanoid" id="A0A409WWA4"/>
<keyword evidence="2" id="KW-0677">Repeat</keyword>
<feature type="repeat" description="WD" evidence="3">
    <location>
        <begin position="922"/>
        <end position="963"/>
    </location>
</feature>
<name>A0A409WWA4_9AGAR</name>
<dbReference type="InterPro" id="IPR056884">
    <property type="entry name" value="NPHP3-like_N"/>
</dbReference>
<dbReference type="PRINTS" id="PR00320">
    <property type="entry name" value="GPROTEINBRPT"/>
</dbReference>
<dbReference type="PANTHER" id="PTHR19879:SF9">
    <property type="entry name" value="TRANSCRIPTION INITIATION FACTOR TFIID SUBUNIT 5"/>
    <property type="match status" value="1"/>
</dbReference>
<dbReference type="InterPro" id="IPR059179">
    <property type="entry name" value="MLKL-like_MCAfunc"/>
</dbReference>
<feature type="repeat" description="WD" evidence="3">
    <location>
        <begin position="880"/>
        <end position="921"/>
    </location>
</feature>
<dbReference type="SMART" id="SM00320">
    <property type="entry name" value="WD40"/>
    <property type="match status" value="10"/>
</dbReference>
<dbReference type="EMBL" id="NHYE01004706">
    <property type="protein sequence ID" value="PPQ82751.1"/>
    <property type="molecule type" value="Genomic_DNA"/>
</dbReference>
<dbReference type="STRING" id="231916.A0A409WWA4"/>
<feature type="repeat" description="WD" evidence="3">
    <location>
        <begin position="1098"/>
        <end position="1131"/>
    </location>
</feature>
<dbReference type="PANTHER" id="PTHR19879">
    <property type="entry name" value="TRANSCRIPTION INITIATION FACTOR TFIID"/>
    <property type="match status" value="1"/>
</dbReference>
<keyword evidence="7" id="KW-1185">Reference proteome</keyword>
<dbReference type="InterPro" id="IPR001680">
    <property type="entry name" value="WD40_rpt"/>
</dbReference>
<dbReference type="InterPro" id="IPR015943">
    <property type="entry name" value="WD40/YVTN_repeat-like_dom_sf"/>
</dbReference>
<accession>A0A409WWA4</accession>
<dbReference type="InterPro" id="IPR027417">
    <property type="entry name" value="P-loop_NTPase"/>
</dbReference>
<evidence type="ECO:0000256" key="1">
    <source>
        <dbReference type="ARBA" id="ARBA00022574"/>
    </source>
</evidence>
<organism evidence="6 7">
    <name type="scientific">Gymnopilus dilepis</name>
    <dbReference type="NCBI Taxonomy" id="231916"/>
    <lineage>
        <taxon>Eukaryota</taxon>
        <taxon>Fungi</taxon>
        <taxon>Dikarya</taxon>
        <taxon>Basidiomycota</taxon>
        <taxon>Agaricomycotina</taxon>
        <taxon>Agaricomycetes</taxon>
        <taxon>Agaricomycetidae</taxon>
        <taxon>Agaricales</taxon>
        <taxon>Agaricineae</taxon>
        <taxon>Hymenogastraceae</taxon>
        <taxon>Gymnopilus</taxon>
    </lineage>
</organism>
<dbReference type="Proteomes" id="UP000284706">
    <property type="component" value="Unassembled WGS sequence"/>
</dbReference>
<feature type="non-terminal residue" evidence="6">
    <location>
        <position position="1"/>
    </location>
</feature>
<dbReference type="PROSITE" id="PS00678">
    <property type="entry name" value="WD_REPEATS_1"/>
    <property type="match status" value="8"/>
</dbReference>
<dbReference type="InterPro" id="IPR036537">
    <property type="entry name" value="Adaptor_Cbl_N_dom_sf"/>
</dbReference>
<keyword evidence="1 3" id="KW-0853">WD repeat</keyword>
<feature type="compositionally biased region" description="Polar residues" evidence="4">
    <location>
        <begin position="45"/>
        <end position="57"/>
    </location>
</feature>